<comment type="cofactor">
    <cofactor evidence="1">
        <name>Mg(2+)</name>
        <dbReference type="ChEBI" id="CHEBI:18420"/>
    </cofactor>
</comment>
<dbReference type="Proteomes" id="UP000184510">
    <property type="component" value="Unassembled WGS sequence"/>
</dbReference>
<gene>
    <name evidence="17" type="ORF">SAMN02745181_3614</name>
</gene>
<dbReference type="Pfam" id="PF00334">
    <property type="entry name" value="NDK"/>
    <property type="match status" value="1"/>
</dbReference>
<keyword evidence="6 15" id="KW-0808">Transferase</keyword>
<dbReference type="EC" id="2.7.4.6" evidence="3 15"/>
<dbReference type="SUPFAM" id="SSF54919">
    <property type="entry name" value="Nucleoside diphosphate kinase, NDK"/>
    <property type="match status" value="1"/>
</dbReference>
<keyword evidence="5" id="KW-0597">Phosphoprotein</keyword>
<keyword evidence="7" id="KW-0479">Metal-binding</keyword>
<dbReference type="STRING" id="1123071.SAMN02745181_3614"/>
<comment type="similarity">
    <text evidence="2 13 14">Belongs to the NDK family.</text>
</comment>
<evidence type="ECO:0000313" key="18">
    <source>
        <dbReference type="Proteomes" id="UP000184510"/>
    </source>
</evidence>
<evidence type="ECO:0000313" key="17">
    <source>
        <dbReference type="EMBL" id="SHK32431.1"/>
    </source>
</evidence>
<feature type="binding site" evidence="13">
    <location>
        <position position="148"/>
    </location>
    <ligand>
        <name>ATP</name>
        <dbReference type="ChEBI" id="CHEBI:30616"/>
    </ligand>
</feature>
<evidence type="ECO:0000256" key="4">
    <source>
        <dbReference type="ARBA" id="ARBA00017632"/>
    </source>
</evidence>
<proteinExistence type="inferred from homology"/>
<evidence type="ECO:0000256" key="15">
    <source>
        <dbReference type="RuleBase" id="RU004013"/>
    </source>
</evidence>
<dbReference type="AlphaFoldDB" id="A0A1M6RIV1"/>
<evidence type="ECO:0000256" key="10">
    <source>
        <dbReference type="ARBA" id="ARBA00022840"/>
    </source>
</evidence>
<dbReference type="GO" id="GO:0004550">
    <property type="term" value="F:nucleoside diphosphate kinase activity"/>
    <property type="evidence" value="ECO:0007669"/>
    <property type="project" value="UniProtKB-EC"/>
</dbReference>
<dbReference type="PROSITE" id="PS51374">
    <property type="entry name" value="NDPK_LIKE"/>
    <property type="match status" value="1"/>
</dbReference>
<evidence type="ECO:0000256" key="2">
    <source>
        <dbReference type="ARBA" id="ARBA00008142"/>
    </source>
</evidence>
<keyword evidence="8 15" id="KW-0547">Nucleotide-binding</keyword>
<keyword evidence="18" id="KW-1185">Reference proteome</keyword>
<feature type="active site" description="Pros-phosphohistidine intermediate" evidence="13">
    <location>
        <position position="178"/>
    </location>
</feature>
<sequence length="202" mass="22318">MYVFRTSLHGQTSLLRDAEENHNQSKMQGISLLTQAFPAHPDDFALHSHLSLSVIFGNAHRMATETTLILFKPDCVQKNLSGSVLDRFQKEGLTIRGIKMMTLSDELLAEHYAHVADKPFFPEIVAFMQKTPVIALALEGENAIGRVRDLLGPTNSKEAPAGTIRGDLGEDMMTNVCHASDGPETAAAELKRFFNEGEIFSY</sequence>
<evidence type="ECO:0000256" key="6">
    <source>
        <dbReference type="ARBA" id="ARBA00022679"/>
    </source>
</evidence>
<accession>A0A1M6RIV1</accession>
<dbReference type="InterPro" id="IPR001564">
    <property type="entry name" value="Nucleoside_diP_kinase"/>
</dbReference>
<dbReference type="PANTHER" id="PTHR11349">
    <property type="entry name" value="NUCLEOSIDE DIPHOSPHATE KINASE"/>
    <property type="match status" value="1"/>
</dbReference>
<evidence type="ECO:0000256" key="12">
    <source>
        <dbReference type="ARBA" id="ARBA00023080"/>
    </source>
</evidence>
<dbReference type="CDD" id="cd04413">
    <property type="entry name" value="NDPk_I"/>
    <property type="match status" value="1"/>
</dbReference>
<evidence type="ECO:0000256" key="8">
    <source>
        <dbReference type="ARBA" id="ARBA00022741"/>
    </source>
</evidence>
<feature type="binding site" evidence="13">
    <location>
        <position position="165"/>
    </location>
    <ligand>
        <name>ATP</name>
        <dbReference type="ChEBI" id="CHEBI:30616"/>
    </ligand>
</feature>
<feature type="binding site" evidence="13">
    <location>
        <position position="72"/>
    </location>
    <ligand>
        <name>ATP</name>
        <dbReference type="ChEBI" id="CHEBI:30616"/>
    </ligand>
</feature>
<dbReference type="PROSITE" id="PS00469">
    <property type="entry name" value="NDPK"/>
    <property type="match status" value="1"/>
</dbReference>
<dbReference type="GO" id="GO:0005524">
    <property type="term" value="F:ATP binding"/>
    <property type="evidence" value="ECO:0007669"/>
    <property type="project" value="UniProtKB-KW"/>
</dbReference>
<evidence type="ECO:0000256" key="14">
    <source>
        <dbReference type="RuleBase" id="RU004011"/>
    </source>
</evidence>
<dbReference type="InterPro" id="IPR036850">
    <property type="entry name" value="NDK-like_dom_sf"/>
</dbReference>
<dbReference type="InterPro" id="IPR034907">
    <property type="entry name" value="NDK-like_dom"/>
</dbReference>
<dbReference type="GO" id="GO:0046872">
    <property type="term" value="F:metal ion binding"/>
    <property type="evidence" value="ECO:0007669"/>
    <property type="project" value="UniProtKB-KW"/>
</dbReference>
<keyword evidence="9 15" id="KW-0418">Kinase</keyword>
<dbReference type="InterPro" id="IPR023005">
    <property type="entry name" value="Nucleoside_diP_kinase_AS"/>
</dbReference>
<dbReference type="PRINTS" id="PR01243">
    <property type="entry name" value="NUCDPKINASE"/>
</dbReference>
<dbReference type="FunFam" id="3.30.70.141:FF:000003">
    <property type="entry name" value="Nucleoside diphosphate kinase"/>
    <property type="match status" value="1"/>
</dbReference>
<keyword evidence="10 15" id="KW-0067">ATP-binding</keyword>
<dbReference type="GO" id="GO:0006228">
    <property type="term" value="P:UTP biosynthetic process"/>
    <property type="evidence" value="ECO:0007669"/>
    <property type="project" value="InterPro"/>
</dbReference>
<organism evidence="17 18">
    <name type="scientific">Rubritalea squalenifaciens DSM 18772</name>
    <dbReference type="NCBI Taxonomy" id="1123071"/>
    <lineage>
        <taxon>Bacteria</taxon>
        <taxon>Pseudomonadati</taxon>
        <taxon>Verrucomicrobiota</taxon>
        <taxon>Verrucomicrobiia</taxon>
        <taxon>Verrucomicrobiales</taxon>
        <taxon>Rubritaleaceae</taxon>
        <taxon>Rubritalea</taxon>
    </lineage>
</organism>
<dbReference type="Gene3D" id="3.30.70.141">
    <property type="entry name" value="Nucleoside diphosphate kinase-like domain"/>
    <property type="match status" value="1"/>
</dbReference>
<evidence type="ECO:0000256" key="11">
    <source>
        <dbReference type="ARBA" id="ARBA00022842"/>
    </source>
</evidence>
<feature type="binding site" evidence="13">
    <location>
        <position position="175"/>
    </location>
    <ligand>
        <name>ATP</name>
        <dbReference type="ChEBI" id="CHEBI:30616"/>
    </ligand>
</feature>
<evidence type="ECO:0000256" key="1">
    <source>
        <dbReference type="ARBA" id="ARBA00001946"/>
    </source>
</evidence>
<feature type="binding site" evidence="13">
    <location>
        <position position="120"/>
    </location>
    <ligand>
        <name>ATP</name>
        <dbReference type="ChEBI" id="CHEBI:30616"/>
    </ligand>
</feature>
<dbReference type="NCBIfam" id="NF001908">
    <property type="entry name" value="PRK00668.1"/>
    <property type="match status" value="1"/>
</dbReference>
<evidence type="ECO:0000256" key="5">
    <source>
        <dbReference type="ARBA" id="ARBA00022553"/>
    </source>
</evidence>
<feature type="binding site" evidence="13">
    <location>
        <position position="154"/>
    </location>
    <ligand>
        <name>ATP</name>
        <dbReference type="ChEBI" id="CHEBI:30616"/>
    </ligand>
</feature>
<evidence type="ECO:0000256" key="7">
    <source>
        <dbReference type="ARBA" id="ARBA00022723"/>
    </source>
</evidence>
<dbReference type="GO" id="GO:0006183">
    <property type="term" value="P:GTP biosynthetic process"/>
    <property type="evidence" value="ECO:0007669"/>
    <property type="project" value="InterPro"/>
</dbReference>
<dbReference type="SMART" id="SM00562">
    <property type="entry name" value="NDK"/>
    <property type="match status" value="1"/>
</dbReference>
<reference evidence="17 18" key="1">
    <citation type="submission" date="2016-11" db="EMBL/GenBank/DDBJ databases">
        <authorList>
            <person name="Jaros S."/>
            <person name="Januszkiewicz K."/>
            <person name="Wedrychowicz H."/>
        </authorList>
    </citation>
    <scope>NUCLEOTIDE SEQUENCE [LARGE SCALE GENOMIC DNA]</scope>
    <source>
        <strain evidence="17 18">DSM 18772</strain>
    </source>
</reference>
<protein>
    <recommendedName>
        <fullName evidence="4 15">Nucleoside diphosphate kinase</fullName>
        <ecNumber evidence="3 15">2.7.4.6</ecNumber>
    </recommendedName>
</protein>
<dbReference type="FunCoup" id="A0A1M6RIV1">
    <property type="interactions" value="477"/>
</dbReference>
<keyword evidence="12" id="KW-0546">Nucleotide metabolism</keyword>
<dbReference type="GO" id="GO:0006241">
    <property type="term" value="P:CTP biosynthetic process"/>
    <property type="evidence" value="ECO:0007669"/>
    <property type="project" value="InterPro"/>
</dbReference>
<evidence type="ECO:0000256" key="9">
    <source>
        <dbReference type="ARBA" id="ARBA00022777"/>
    </source>
</evidence>
<evidence type="ECO:0000256" key="3">
    <source>
        <dbReference type="ARBA" id="ARBA00012966"/>
    </source>
</evidence>
<feature type="domain" description="Nucleoside diphosphate kinase-like" evidence="16">
    <location>
        <begin position="64"/>
        <end position="201"/>
    </location>
</feature>
<dbReference type="EMBL" id="FQYR01000008">
    <property type="protein sequence ID" value="SHK32431.1"/>
    <property type="molecule type" value="Genomic_DNA"/>
</dbReference>
<dbReference type="InParanoid" id="A0A1M6RIV1"/>
<evidence type="ECO:0000259" key="16">
    <source>
        <dbReference type="SMART" id="SM00562"/>
    </source>
</evidence>
<evidence type="ECO:0000256" key="13">
    <source>
        <dbReference type="PROSITE-ProRule" id="PRU00706"/>
    </source>
</evidence>
<keyword evidence="11" id="KW-0460">Magnesium</keyword>
<name>A0A1M6RIV1_9BACT</name>
<comment type="catalytic activity">
    <reaction evidence="15">
        <text>a 2'-deoxyribonucleoside 5'-diphosphate + ATP = a 2'-deoxyribonucleoside 5'-triphosphate + ADP</text>
        <dbReference type="Rhea" id="RHEA:44640"/>
        <dbReference type="ChEBI" id="CHEBI:30616"/>
        <dbReference type="ChEBI" id="CHEBI:61560"/>
        <dbReference type="ChEBI" id="CHEBI:73316"/>
        <dbReference type="ChEBI" id="CHEBI:456216"/>
        <dbReference type="EC" id="2.7.4.6"/>
    </reaction>
</comment>